<comment type="similarity">
    <text evidence="1 4">Belongs to the short-chain dehydrogenases/reductases (SDR) family.</text>
</comment>
<dbReference type="OrthoDB" id="191139at2759"/>
<dbReference type="SUPFAM" id="SSF51735">
    <property type="entry name" value="NAD(P)-binding Rossmann-fold domains"/>
    <property type="match status" value="1"/>
</dbReference>
<evidence type="ECO:0000256" key="1">
    <source>
        <dbReference type="ARBA" id="ARBA00006484"/>
    </source>
</evidence>
<dbReference type="FunCoup" id="B0CV59">
    <property type="interactions" value="136"/>
</dbReference>
<keyword evidence="3" id="KW-0560">Oxidoreductase</keyword>
<dbReference type="AlphaFoldDB" id="B0CV59"/>
<evidence type="ECO:0000256" key="4">
    <source>
        <dbReference type="RuleBase" id="RU000363"/>
    </source>
</evidence>
<dbReference type="Pfam" id="PF00106">
    <property type="entry name" value="adh_short"/>
    <property type="match status" value="1"/>
</dbReference>
<reference evidence="5 6" key="1">
    <citation type="journal article" date="2008" name="Nature">
        <title>The genome of Laccaria bicolor provides insights into mycorrhizal symbiosis.</title>
        <authorList>
            <person name="Martin F."/>
            <person name="Aerts A."/>
            <person name="Ahren D."/>
            <person name="Brun A."/>
            <person name="Danchin E.G.J."/>
            <person name="Duchaussoy F."/>
            <person name="Gibon J."/>
            <person name="Kohler A."/>
            <person name="Lindquist E."/>
            <person name="Pereda V."/>
            <person name="Salamov A."/>
            <person name="Shapiro H.J."/>
            <person name="Wuyts J."/>
            <person name="Blaudez D."/>
            <person name="Buee M."/>
            <person name="Brokstein P."/>
            <person name="Canbaeck B."/>
            <person name="Cohen D."/>
            <person name="Courty P.E."/>
            <person name="Coutinho P.M."/>
            <person name="Delaruelle C."/>
            <person name="Detter J.C."/>
            <person name="Deveau A."/>
            <person name="DiFazio S."/>
            <person name="Duplessis S."/>
            <person name="Fraissinet-Tachet L."/>
            <person name="Lucic E."/>
            <person name="Frey-Klett P."/>
            <person name="Fourrey C."/>
            <person name="Feussner I."/>
            <person name="Gay G."/>
            <person name="Grimwood J."/>
            <person name="Hoegger P.J."/>
            <person name="Jain P."/>
            <person name="Kilaru S."/>
            <person name="Labbe J."/>
            <person name="Lin Y.C."/>
            <person name="Legue V."/>
            <person name="Le Tacon F."/>
            <person name="Marmeisse R."/>
            <person name="Melayah D."/>
            <person name="Montanini B."/>
            <person name="Muratet M."/>
            <person name="Nehls U."/>
            <person name="Niculita-Hirzel H."/>
            <person name="Oudot-Le Secq M.P."/>
            <person name="Peter M."/>
            <person name="Quesneville H."/>
            <person name="Rajashekar B."/>
            <person name="Reich M."/>
            <person name="Rouhier N."/>
            <person name="Schmutz J."/>
            <person name="Yin T."/>
            <person name="Chalot M."/>
            <person name="Henrissat B."/>
            <person name="Kuees U."/>
            <person name="Lucas S."/>
            <person name="Van de Peer Y."/>
            <person name="Podila G.K."/>
            <person name="Polle A."/>
            <person name="Pukkila P.J."/>
            <person name="Richardson P.M."/>
            <person name="Rouze P."/>
            <person name="Sanders I.R."/>
            <person name="Stajich J.E."/>
            <person name="Tunlid A."/>
            <person name="Tuskan G."/>
            <person name="Grigoriev I.V."/>
        </authorList>
    </citation>
    <scope>NUCLEOTIDE SEQUENCE [LARGE SCALE GENOMIC DNA]</scope>
    <source>
        <strain evidence="6">S238N-H82 / ATCC MYA-4686</strain>
    </source>
</reference>
<evidence type="ECO:0000256" key="2">
    <source>
        <dbReference type="ARBA" id="ARBA00022857"/>
    </source>
</evidence>
<dbReference type="GeneID" id="6071115"/>
<dbReference type="HOGENOM" id="CLU_010194_44_6_1"/>
<evidence type="ECO:0000256" key="3">
    <source>
        <dbReference type="ARBA" id="ARBA00023002"/>
    </source>
</evidence>
<keyword evidence="2" id="KW-0521">NADP</keyword>
<gene>
    <name evidence="5" type="ORF">LACBIDRAFT_308948</name>
</gene>
<evidence type="ECO:0000313" key="5">
    <source>
        <dbReference type="EMBL" id="EDR13273.1"/>
    </source>
</evidence>
<dbReference type="PANTHER" id="PTHR24320">
    <property type="entry name" value="RETINOL DEHYDROGENASE"/>
    <property type="match status" value="1"/>
</dbReference>
<dbReference type="EMBL" id="DS547093">
    <property type="protein sequence ID" value="EDR13273.1"/>
    <property type="molecule type" value="Genomic_DNA"/>
</dbReference>
<keyword evidence="6" id="KW-1185">Reference proteome</keyword>
<organism evidence="6">
    <name type="scientific">Laccaria bicolor (strain S238N-H82 / ATCC MYA-4686)</name>
    <name type="common">Bicoloured deceiver</name>
    <name type="synonym">Laccaria laccata var. bicolor</name>
    <dbReference type="NCBI Taxonomy" id="486041"/>
    <lineage>
        <taxon>Eukaryota</taxon>
        <taxon>Fungi</taxon>
        <taxon>Dikarya</taxon>
        <taxon>Basidiomycota</taxon>
        <taxon>Agaricomycotina</taxon>
        <taxon>Agaricomycetes</taxon>
        <taxon>Agaricomycetidae</taxon>
        <taxon>Agaricales</taxon>
        <taxon>Agaricineae</taxon>
        <taxon>Hydnangiaceae</taxon>
        <taxon>Laccaria</taxon>
    </lineage>
</organism>
<dbReference type="PRINTS" id="PR00080">
    <property type="entry name" value="SDRFAMILY"/>
</dbReference>
<dbReference type="InterPro" id="IPR002347">
    <property type="entry name" value="SDR_fam"/>
</dbReference>
<dbReference type="PANTHER" id="PTHR24320:SF282">
    <property type="entry name" value="WW DOMAIN-CONTAINING OXIDOREDUCTASE"/>
    <property type="match status" value="1"/>
</dbReference>
<dbReference type="KEGG" id="lbc:LACBIDRAFT_308948"/>
<dbReference type="PRINTS" id="PR00081">
    <property type="entry name" value="GDHRDH"/>
</dbReference>
<protein>
    <submittedName>
        <fullName evidence="5">Predicted protein</fullName>
    </submittedName>
</protein>
<name>B0CV59_LACBS</name>
<proteinExistence type="inferred from homology"/>
<sequence length="362" mass="40586">MSFANDDLQNRHPSPYFLGFPRFTWRDIRAISLWPFLEQAYFCGRPTWSTSQIPDLAGKVAIVTGGNAGVGMYTAKALLEHNAKVYIACRDQQKAEATIIELHAITGKDASFLKLDLASLHSVREATREFIRCILSSWSTFLGSRLQSKENRLDILFNNGGIMATPMEQLSAGYDLQFHTNVLGHFYLSTLLLPTLISTARTNEDGKARVVNTASSAHYVARADPLNFDSFIDGGARRKYTTEDMYCQSKFANIVFSNELARRYGDHGIVSTSLNPGNLKTNLNGHVLDWPKKLFLALLQIYPAEWGALTQLWAGTSPEGAKLNGKFLIPWAREGKARKETDDVQLGRELWTWMEEQVAKLT</sequence>
<dbReference type="RefSeq" id="XP_001875771.1">
    <property type="nucleotide sequence ID" value="XM_001875736.1"/>
</dbReference>
<evidence type="ECO:0000313" key="6">
    <source>
        <dbReference type="Proteomes" id="UP000001194"/>
    </source>
</evidence>
<dbReference type="InterPro" id="IPR036291">
    <property type="entry name" value="NAD(P)-bd_dom_sf"/>
</dbReference>
<dbReference type="InParanoid" id="B0CV59"/>
<accession>B0CV59</accession>
<dbReference type="GO" id="GO:0016491">
    <property type="term" value="F:oxidoreductase activity"/>
    <property type="evidence" value="ECO:0007669"/>
    <property type="project" value="UniProtKB-KW"/>
</dbReference>
<dbReference type="Gene3D" id="3.40.50.720">
    <property type="entry name" value="NAD(P)-binding Rossmann-like Domain"/>
    <property type="match status" value="1"/>
</dbReference>
<dbReference type="Proteomes" id="UP000001194">
    <property type="component" value="Unassembled WGS sequence"/>
</dbReference>